<evidence type="ECO:0000256" key="4">
    <source>
        <dbReference type="ARBA" id="ARBA00022553"/>
    </source>
</evidence>
<dbReference type="EC" id="2.7.13.3" evidence="3"/>
<dbReference type="EMBL" id="JAXQPW010000007">
    <property type="protein sequence ID" value="MDZ5663851.1"/>
    <property type="molecule type" value="Genomic_DNA"/>
</dbReference>
<dbReference type="Gene3D" id="3.30.565.10">
    <property type="entry name" value="Histidine kinase-like ATPase, C-terminal domain"/>
    <property type="match status" value="1"/>
</dbReference>
<feature type="domain" description="Histidine kinase" evidence="8">
    <location>
        <begin position="185"/>
        <end position="391"/>
    </location>
</feature>
<dbReference type="SUPFAM" id="SSF55874">
    <property type="entry name" value="ATPase domain of HSP90 chaperone/DNA topoisomerase II/histidine kinase"/>
    <property type="match status" value="1"/>
</dbReference>
<dbReference type="Pfam" id="PF00512">
    <property type="entry name" value="HisKA"/>
    <property type="match status" value="1"/>
</dbReference>
<dbReference type="RefSeq" id="WP_322425509.1">
    <property type="nucleotide sequence ID" value="NZ_JAXQPW010000007.1"/>
</dbReference>
<evidence type="ECO:0000259" key="8">
    <source>
        <dbReference type="PROSITE" id="PS50109"/>
    </source>
</evidence>
<comment type="catalytic activity">
    <reaction evidence="1">
        <text>ATP + protein L-histidine = ADP + protein N-phospho-L-histidine.</text>
        <dbReference type="EC" id="2.7.13.3"/>
    </reaction>
</comment>
<dbReference type="SMART" id="SM00388">
    <property type="entry name" value="HisKA"/>
    <property type="match status" value="1"/>
</dbReference>
<protein>
    <recommendedName>
        <fullName evidence="3">histidine kinase</fullName>
        <ecNumber evidence="3">2.7.13.3</ecNumber>
    </recommendedName>
</protein>
<dbReference type="PANTHER" id="PTHR43711">
    <property type="entry name" value="TWO-COMPONENT HISTIDINE KINASE"/>
    <property type="match status" value="1"/>
</dbReference>
<evidence type="ECO:0000256" key="5">
    <source>
        <dbReference type="ARBA" id="ARBA00022679"/>
    </source>
</evidence>
<keyword evidence="10" id="KW-1185">Reference proteome</keyword>
<evidence type="ECO:0000313" key="9">
    <source>
        <dbReference type="EMBL" id="MDZ5663851.1"/>
    </source>
</evidence>
<dbReference type="SUPFAM" id="SSF55781">
    <property type="entry name" value="GAF domain-like"/>
    <property type="match status" value="1"/>
</dbReference>
<dbReference type="InterPro" id="IPR029016">
    <property type="entry name" value="GAF-like_dom_sf"/>
</dbReference>
<dbReference type="InterPro" id="IPR036097">
    <property type="entry name" value="HisK_dim/P_sf"/>
</dbReference>
<dbReference type="SMART" id="SM00387">
    <property type="entry name" value="HATPase_c"/>
    <property type="match status" value="1"/>
</dbReference>
<keyword evidence="7" id="KW-0902">Two-component regulatory system</keyword>
<dbReference type="InterPro" id="IPR050736">
    <property type="entry name" value="Sensor_HK_Regulatory"/>
</dbReference>
<organism evidence="9 10">
    <name type="scientific">Nocardioides renjunii</name>
    <dbReference type="NCBI Taxonomy" id="3095075"/>
    <lineage>
        <taxon>Bacteria</taxon>
        <taxon>Bacillati</taxon>
        <taxon>Actinomycetota</taxon>
        <taxon>Actinomycetes</taxon>
        <taxon>Propionibacteriales</taxon>
        <taxon>Nocardioidaceae</taxon>
        <taxon>Nocardioides</taxon>
    </lineage>
</organism>
<evidence type="ECO:0000256" key="1">
    <source>
        <dbReference type="ARBA" id="ARBA00000085"/>
    </source>
</evidence>
<evidence type="ECO:0000256" key="7">
    <source>
        <dbReference type="ARBA" id="ARBA00023012"/>
    </source>
</evidence>
<dbReference type="Gene3D" id="3.30.450.40">
    <property type="match status" value="1"/>
</dbReference>
<sequence length="402" mass="43376">MSDDHGARRREQAIAAYGVVDAPPRRELSALVDLAAQVAGVPFAAVNLLDAESQHAIATRGFPPERMPIEESMCRRVVESGRPVMVEDASRDARWSDSPWTTGERADVRFYGSHPLTTPAGVVIGTLCVYDDETHEVTPEAAKGLAQLADRVVDVLELELASRRLSEANARLSTSNERLAHFAGQVSHDLKNPLTSVSLSLETLELDVTEPDQADTVARARRGVDRMTGLINNLLEFASQGDAPGDAVVDLDAELSSALDDLAGRVARERVQVGPLPRVRGDAAQLRSVLMNLVDNAAKFVDDGEAPEIEVDSRPLDGHHRIEVRDRSRGIPPDKRERVFAPLARLDKSVEGSGIGLATCRRIVEAHGGTMGVDGREGGGSVFWFELPDAGDDEPATDPRDG</sequence>
<gene>
    <name evidence="9" type="ORF">SFC79_18890</name>
</gene>
<keyword evidence="5" id="KW-0808">Transferase</keyword>
<dbReference type="CDD" id="cd00082">
    <property type="entry name" value="HisKA"/>
    <property type="match status" value="1"/>
</dbReference>
<dbReference type="Proteomes" id="UP001291999">
    <property type="component" value="Unassembled WGS sequence"/>
</dbReference>
<dbReference type="PROSITE" id="PS50109">
    <property type="entry name" value="HIS_KIN"/>
    <property type="match status" value="1"/>
</dbReference>
<proteinExistence type="predicted"/>
<evidence type="ECO:0000256" key="6">
    <source>
        <dbReference type="ARBA" id="ARBA00022777"/>
    </source>
</evidence>
<evidence type="ECO:0000256" key="3">
    <source>
        <dbReference type="ARBA" id="ARBA00012438"/>
    </source>
</evidence>
<dbReference type="InterPro" id="IPR005467">
    <property type="entry name" value="His_kinase_dom"/>
</dbReference>
<dbReference type="InterPro" id="IPR003018">
    <property type="entry name" value="GAF"/>
</dbReference>
<dbReference type="InterPro" id="IPR036890">
    <property type="entry name" value="HATPase_C_sf"/>
</dbReference>
<dbReference type="InterPro" id="IPR003661">
    <property type="entry name" value="HisK_dim/P_dom"/>
</dbReference>
<name>A0ABU5KG61_9ACTN</name>
<dbReference type="GO" id="GO:0016301">
    <property type="term" value="F:kinase activity"/>
    <property type="evidence" value="ECO:0007669"/>
    <property type="project" value="UniProtKB-KW"/>
</dbReference>
<dbReference type="Pfam" id="PF01590">
    <property type="entry name" value="GAF"/>
    <property type="match status" value="1"/>
</dbReference>
<dbReference type="InterPro" id="IPR003594">
    <property type="entry name" value="HATPase_dom"/>
</dbReference>
<dbReference type="Gene3D" id="1.10.287.130">
    <property type="match status" value="1"/>
</dbReference>
<comment type="subcellular location">
    <subcellularLocation>
        <location evidence="2">Cell membrane</location>
    </subcellularLocation>
</comment>
<dbReference type="PANTHER" id="PTHR43711:SF1">
    <property type="entry name" value="HISTIDINE KINASE 1"/>
    <property type="match status" value="1"/>
</dbReference>
<dbReference type="PRINTS" id="PR00344">
    <property type="entry name" value="BCTRLSENSOR"/>
</dbReference>
<reference evidence="9 10" key="1">
    <citation type="submission" date="2023-11" db="EMBL/GenBank/DDBJ databases">
        <title>Novel species in genus Nocardioides.</title>
        <authorList>
            <person name="Zhou H."/>
        </authorList>
    </citation>
    <scope>NUCLEOTIDE SEQUENCE [LARGE SCALE GENOMIC DNA]</scope>
    <source>
        <strain evidence="9 10">S-58</strain>
    </source>
</reference>
<keyword evidence="6 9" id="KW-0418">Kinase</keyword>
<evidence type="ECO:0000313" key="10">
    <source>
        <dbReference type="Proteomes" id="UP001291999"/>
    </source>
</evidence>
<accession>A0ABU5KG61</accession>
<dbReference type="SMART" id="SM00065">
    <property type="entry name" value="GAF"/>
    <property type="match status" value="1"/>
</dbReference>
<dbReference type="SUPFAM" id="SSF47384">
    <property type="entry name" value="Homodimeric domain of signal transducing histidine kinase"/>
    <property type="match status" value="1"/>
</dbReference>
<dbReference type="InterPro" id="IPR004358">
    <property type="entry name" value="Sig_transdc_His_kin-like_C"/>
</dbReference>
<comment type="caution">
    <text evidence="9">The sequence shown here is derived from an EMBL/GenBank/DDBJ whole genome shotgun (WGS) entry which is preliminary data.</text>
</comment>
<evidence type="ECO:0000256" key="2">
    <source>
        <dbReference type="ARBA" id="ARBA00004236"/>
    </source>
</evidence>
<keyword evidence="4" id="KW-0597">Phosphoprotein</keyword>
<dbReference type="Pfam" id="PF02518">
    <property type="entry name" value="HATPase_c"/>
    <property type="match status" value="1"/>
</dbReference>